<feature type="region of interest" description="Disordered" evidence="1">
    <location>
        <begin position="1"/>
        <end position="21"/>
    </location>
</feature>
<evidence type="ECO:0000256" key="1">
    <source>
        <dbReference type="SAM" id="MobiDB-lite"/>
    </source>
</evidence>
<dbReference type="AlphaFoldDB" id="A0A1F5NBK7"/>
<feature type="compositionally biased region" description="Basic and acidic residues" evidence="1">
    <location>
        <begin position="8"/>
        <end position="21"/>
    </location>
</feature>
<gene>
    <name evidence="2" type="ORF">A3K06_02140</name>
</gene>
<protein>
    <submittedName>
        <fullName evidence="2">Uncharacterized protein</fullName>
    </submittedName>
</protein>
<feature type="compositionally biased region" description="Basic residues" evidence="1">
    <location>
        <begin position="57"/>
        <end position="68"/>
    </location>
</feature>
<accession>A0A1F5NBK7</accession>
<evidence type="ECO:0000313" key="3">
    <source>
        <dbReference type="Proteomes" id="UP000176547"/>
    </source>
</evidence>
<reference evidence="2 3" key="1">
    <citation type="journal article" date="2016" name="Nat. Commun.">
        <title>Thousands of microbial genomes shed light on interconnected biogeochemical processes in an aquifer system.</title>
        <authorList>
            <person name="Anantharaman K."/>
            <person name="Brown C.T."/>
            <person name="Hug L.A."/>
            <person name="Sharon I."/>
            <person name="Castelle C.J."/>
            <person name="Probst A.J."/>
            <person name="Thomas B.C."/>
            <person name="Singh A."/>
            <person name="Wilkins M.J."/>
            <person name="Karaoz U."/>
            <person name="Brodie E.L."/>
            <person name="Williams K.H."/>
            <person name="Hubbard S.S."/>
            <person name="Banfield J.F."/>
        </authorList>
    </citation>
    <scope>NUCLEOTIDE SEQUENCE [LARGE SCALE GENOMIC DNA]</scope>
</reference>
<dbReference type="EMBL" id="MFEG01000037">
    <property type="protein sequence ID" value="OGE74948.1"/>
    <property type="molecule type" value="Genomic_DNA"/>
</dbReference>
<organism evidence="2 3">
    <name type="scientific">Candidatus Doudnabacteria bacterium RIFCSPHIGHO2_01_52_17</name>
    <dbReference type="NCBI Taxonomy" id="1817820"/>
    <lineage>
        <taxon>Bacteria</taxon>
        <taxon>Candidatus Doudnaibacteriota</taxon>
    </lineage>
</organism>
<name>A0A1F5NBK7_9BACT</name>
<comment type="caution">
    <text evidence="2">The sequence shown here is derived from an EMBL/GenBank/DDBJ whole genome shotgun (WGS) entry which is preliminary data.</text>
</comment>
<proteinExistence type="predicted"/>
<dbReference type="Proteomes" id="UP000176547">
    <property type="component" value="Unassembled WGS sequence"/>
</dbReference>
<feature type="region of interest" description="Disordered" evidence="1">
    <location>
        <begin position="44"/>
        <end position="68"/>
    </location>
</feature>
<sequence length="68" mass="7871">MNNTKSQGKKEAPNRWAETKTRFGELRCGARVEKLRLLQENLRNKSTTRLGLARRASERRKGKRTSSL</sequence>
<evidence type="ECO:0000313" key="2">
    <source>
        <dbReference type="EMBL" id="OGE74948.1"/>
    </source>
</evidence>